<dbReference type="EMBL" id="JARGEI010000023">
    <property type="protein sequence ID" value="KAJ8710128.1"/>
    <property type="molecule type" value="Genomic_DNA"/>
</dbReference>
<feature type="compositionally biased region" description="Basic and acidic residues" evidence="1">
    <location>
        <begin position="1791"/>
        <end position="1800"/>
    </location>
</feature>
<feature type="region of interest" description="Disordered" evidence="1">
    <location>
        <begin position="1948"/>
        <end position="1983"/>
    </location>
</feature>
<feature type="region of interest" description="Disordered" evidence="1">
    <location>
        <begin position="1470"/>
        <end position="1494"/>
    </location>
</feature>
<evidence type="ECO:0000256" key="1">
    <source>
        <dbReference type="SAM" id="MobiDB-lite"/>
    </source>
</evidence>
<comment type="caution">
    <text evidence="2">The sequence shown here is derived from an EMBL/GenBank/DDBJ whole genome shotgun (WGS) entry which is preliminary data.</text>
</comment>
<keyword evidence="3" id="KW-1185">Reference proteome</keyword>
<feature type="region of interest" description="Disordered" evidence="1">
    <location>
        <begin position="1174"/>
        <end position="1194"/>
    </location>
</feature>
<feature type="region of interest" description="Disordered" evidence="1">
    <location>
        <begin position="479"/>
        <end position="510"/>
    </location>
</feature>
<feature type="compositionally biased region" description="Basic residues" evidence="1">
    <location>
        <begin position="1281"/>
        <end position="1292"/>
    </location>
</feature>
<protein>
    <submittedName>
        <fullName evidence="2">Uncharacterized protein</fullName>
    </submittedName>
</protein>
<feature type="compositionally biased region" description="Acidic residues" evidence="1">
    <location>
        <begin position="271"/>
        <end position="284"/>
    </location>
</feature>
<feature type="region of interest" description="Disordered" evidence="1">
    <location>
        <begin position="1881"/>
        <end position="1932"/>
    </location>
</feature>
<sequence length="2340" mass="259530">MDKPGVELDKFKRRLIRAVARLLLQEKKPEDEVFRELKKETGCDCELLWTRMRALTLKKLDRLLFADDRMNTVPKPARMSLTDWLLFDLVLVHQKVDVIGQNSSKTKDLPALVELFELVKMFRLENMPEDKLADAWSLATLSYNNKGHHCSPMLLQRRWYQLKELTRNKFYEYWYAYRGSVQRVSLSEPYKPSPLQTEIARHFKLIVTQPMDSWEELVEKGKIVMPDEFEKKMQERLAMRRPYVPPKPRDDGPDLVMIEPRIETIDLGQQSDEEEDKQEEEEGEIPVPPLVPIVKVKQEPLDDTNIDETQVQPSQKKSIYEVVLESTALENEQIDSIDADDFNPEYDDANVEEVEETPIRYEEVSMLPQICNVFGNVSDTSMLAKIDKNISYVNTETSKVCNNDHAYAGNDEVRNVDVVSQTIVLDNVDGSARDNDTNTDHCEIIANNSAPIDEKESDANSALDNIKVIEVSGSVKTVSSDKNVDSDKNVGSPVEDASDTIGDTNTADDENVSVPDDVNLISDDEDEISGNAEASLTGNIDKVSVTAEATETTIPSNLDITAFTVSDDDEMDEISGNADASLTGKVDEVSVISKVAETTITSVIDETTVTGNVDETHVSEKDKDESKPAASENETIADAQINFPTIVAALKAPTISSTVTESPSKDVEIIETPTHPLVIIPSDDEDDNNIRDDLVKTGTDSALGDEVRPSIDQPMEVDSTPAVVDITSPETLKVELKGDAVTVGDTKPDITGFNFGELPHDISFVDDGIEFVDDGIVYVDEDADDEPKNKNEDEDTPKIDAKLLMCPIVYTTRLDDMYMFHRKPFDHVTDKHLLDDICKKSKPIKQEPKETVENVTINYLGENIESVTVNNTKTVEHIQKTHNVIENVSINNDNIVIIKKEPVNVHGETDADVENNPENGGNVTSDDDDCHENVIDDSQRVKPTSYLLQRPRTRIYTPIQLCKNPDFNTRLKRLSAGLLSSPRNRLLIKSCKPLTIDLSNAFESKLISGTLYLKPADQNVVTEIVDNTQRQNVSVLPSALPAQSLIDNSKDADIIPMLQQCLEASKQPIQPQPQTIPTTTERNKVINLPDITEIRRINQRLLTAEVTPIQVHNNEPQVPVTIVATLNTPTSTAQTTIAVPETGQVLQSRVSIATDARGPPNLLDITDDYPPKSNNGQPTAHSYNNTHTSTGRNIFDTFRPRFNAIVPARQPRMQHGKRIFPLKASSWKPRQFRPEIPWLSRTSEPTKVSVMTNETLLTLDALNKMLFLLTKNLEPEEIGKKNKQKGKRKGKWPGRGQAKTNSDSGVPANEGEANDMQYPCSQKPKFNIKSATNYPPDKEKNDENSKKKVKYCCWAKQRMLQMLFCRDKIPKHECPRVCGCCCRHLLADYIMHDRKMKSAEEKKNSVVVNPFGISEPTVASQGTQTIEEIVDDPVQIASQVPAVETVPEDTVVVDVDAINIKSTTTTNTESTTYIESTTETTNIESTTETTNVESTTMTTNTAVTIENELTNTAVTIENEPIPIEDEPIAIEDEPIAIEDEPIAIEHESIAIENIEGDVPPLGGEVSVETTVVQPPSDIPRGIAVPVTVRRNLVAVPIPKDTNNVLREKPKACVGTNVPPTGRRASGIPKPAIRVTRCICSDKQSGGTVTILPNNTTKTNTDKHKSKTIVPGVHLILLADGTISYKIDHDMEVNAMDIAEMPKKIAALQEHMYLHGAQEIVKRKNNAQKFLLAPVQSEIVDLVDDDDGSVSTVKDHQNTETPLGTEIQTAEEVGTINIVDSPDVSLNCSDIDTSKNSEHDSASQNINSNVNTETESSQNKTVDQCTVIDIQEDVQERSQNEMAIVASAEQEKSDPSIEKVNAEIDENPNPSNQTENTVVREVSAGQEQDQPEQSGQNLSTEALDHPEIATQNVSTEKPEEGRSEASTSKTKNILSDLMEMSGIFDEDMTPEAEETDPAQSVEPVSLPETPSASSLPPDATKTPRTQPIITSVLNTDNIQTPTISSPLGELTPITSLYELKYACANKGVFFKLDFNTGYLVPINVCMKPALPKPVSDIQMRIVPKSVIDLTDDDDKQEPIDNQAQKDNQEQTDKQIEISPTKRSLLLANNSPPSGFTGPVKPVKLFKALKPSILRRLSLSKIQRDSINPLFDKNSINHTIKRKQFLKSINMNADLSANINANNPVRRYIRRMKDPNDAVQEPKPTSSTLQPAKQFATTILSDDESSDDEPLAKIAKRKHENAKALEKENNTCDSVVEPEASVEMQIEPGFPVADAENNLVNNDLVDEETPVEEQNEAELATAADTEPVYMSEDETDFMDHEASFGIDLNENNEEEDCCILGV</sequence>
<feature type="compositionally biased region" description="Polar residues" evidence="1">
    <location>
        <begin position="1923"/>
        <end position="1932"/>
    </location>
</feature>
<organism evidence="2 3">
    <name type="scientific">Mythimna separata</name>
    <name type="common">Oriental armyworm</name>
    <name type="synonym">Pseudaletia separata</name>
    <dbReference type="NCBI Taxonomy" id="271217"/>
    <lineage>
        <taxon>Eukaryota</taxon>
        <taxon>Metazoa</taxon>
        <taxon>Ecdysozoa</taxon>
        <taxon>Arthropoda</taxon>
        <taxon>Hexapoda</taxon>
        <taxon>Insecta</taxon>
        <taxon>Pterygota</taxon>
        <taxon>Neoptera</taxon>
        <taxon>Endopterygota</taxon>
        <taxon>Lepidoptera</taxon>
        <taxon>Glossata</taxon>
        <taxon>Ditrysia</taxon>
        <taxon>Noctuoidea</taxon>
        <taxon>Noctuidae</taxon>
        <taxon>Noctuinae</taxon>
        <taxon>Hadenini</taxon>
        <taxon>Mythimna</taxon>
    </lineage>
</organism>
<reference evidence="2" key="1">
    <citation type="submission" date="2023-03" db="EMBL/GenBank/DDBJ databases">
        <title>Chromosome-level genomes of two armyworms, Mythimna separata and Mythimna loreyi, provide insights into the biosynthesis and reception of sex pheromones.</title>
        <authorList>
            <person name="Zhao H."/>
        </authorList>
    </citation>
    <scope>NUCLEOTIDE SEQUENCE</scope>
    <source>
        <strain evidence="2">BeijingLab</strain>
        <tissue evidence="2">Pupa</tissue>
    </source>
</reference>
<feature type="region of interest" description="Disordered" evidence="1">
    <location>
        <begin position="1788"/>
        <end position="1823"/>
    </location>
</feature>
<feature type="compositionally biased region" description="Polar residues" evidence="1">
    <location>
        <begin position="1884"/>
        <end position="1899"/>
    </location>
</feature>
<feature type="compositionally biased region" description="Polar residues" evidence="1">
    <location>
        <begin position="1801"/>
        <end position="1823"/>
    </location>
</feature>
<name>A0AAD7YBM3_MYTSE</name>
<feature type="region of interest" description="Disordered" evidence="1">
    <location>
        <begin position="1278"/>
        <end position="1343"/>
    </location>
</feature>
<feature type="region of interest" description="Disordered" evidence="1">
    <location>
        <begin position="909"/>
        <end position="933"/>
    </location>
</feature>
<evidence type="ECO:0000313" key="2">
    <source>
        <dbReference type="EMBL" id="KAJ8710128.1"/>
    </source>
</evidence>
<feature type="region of interest" description="Disordered" evidence="1">
    <location>
        <begin position="2069"/>
        <end position="2093"/>
    </location>
</feature>
<feature type="region of interest" description="Disordered" evidence="1">
    <location>
        <begin position="264"/>
        <end position="284"/>
    </location>
</feature>
<accession>A0AAD7YBM3</accession>
<dbReference type="Proteomes" id="UP001231518">
    <property type="component" value="Chromosome 23"/>
</dbReference>
<gene>
    <name evidence="2" type="ORF">PYW07_009494</name>
</gene>
<proteinExistence type="predicted"/>
<feature type="compositionally biased region" description="Polar residues" evidence="1">
    <location>
        <begin position="1174"/>
        <end position="1192"/>
    </location>
</feature>
<evidence type="ECO:0000313" key="3">
    <source>
        <dbReference type="Proteomes" id="UP001231518"/>
    </source>
</evidence>